<dbReference type="AlphaFoldDB" id="A0A9Q0EZ90"/>
<dbReference type="EMBL" id="JAKUCV010007861">
    <property type="protein sequence ID" value="KAJ4821787.1"/>
    <property type="molecule type" value="Genomic_DNA"/>
</dbReference>
<dbReference type="OrthoDB" id="434723at2759"/>
<sequence length="226" mass="25459">MDGPEKLDMTDFEKKVSIAEDTSSTTTESSMETEEEVNGGNKSSKKKTLVLLRRFLDVQQRRAQAYAKLKGGFAEYMVSGGELAYQQLCSEITLEFNDCSKQVLEMESLFLTPDYGRVDLAHLLRAVQVQEKEKLHLTATIQVLKKSGRPSERLVNHQNCRFPKPLQHECVHLHEITEAAGTEEAEADAEYDNALKEAIRAVQDAVTSINEYIEEVKYEIAALEAE</sequence>
<dbReference type="Proteomes" id="UP001141552">
    <property type="component" value="Unassembled WGS sequence"/>
</dbReference>
<comment type="caution">
    <text evidence="2">The sequence shown here is derived from an EMBL/GenBank/DDBJ whole genome shotgun (WGS) entry which is preliminary data.</text>
</comment>
<dbReference type="InterPro" id="IPR039491">
    <property type="entry name" value="REX1-B"/>
</dbReference>
<keyword evidence="3" id="KW-1185">Reference proteome</keyword>
<gene>
    <name evidence="2" type="ORF">Tsubulata_019848</name>
</gene>
<accession>A0A9Q0EZ90</accession>
<dbReference type="PANTHER" id="PTHR28309">
    <property type="entry name" value="REQUIRED FOR EXCISION 1-B DOMAIN-CONTAINING PROTEIN"/>
    <property type="match status" value="1"/>
</dbReference>
<reference evidence="2" key="1">
    <citation type="submission" date="2022-02" db="EMBL/GenBank/DDBJ databases">
        <authorList>
            <person name="Henning P.M."/>
            <person name="McCubbin A.G."/>
            <person name="Shore J.S."/>
        </authorList>
    </citation>
    <scope>NUCLEOTIDE SEQUENCE</scope>
    <source>
        <strain evidence="2">F60SS</strain>
        <tissue evidence="2">Leaves</tissue>
    </source>
</reference>
<dbReference type="PANTHER" id="PTHR28309:SF1">
    <property type="entry name" value="REQUIRED FOR EXCISION 1-B DOMAIN-CONTAINING PROTEIN"/>
    <property type="match status" value="1"/>
</dbReference>
<organism evidence="2 3">
    <name type="scientific">Turnera subulata</name>
    <dbReference type="NCBI Taxonomy" id="218843"/>
    <lineage>
        <taxon>Eukaryota</taxon>
        <taxon>Viridiplantae</taxon>
        <taxon>Streptophyta</taxon>
        <taxon>Embryophyta</taxon>
        <taxon>Tracheophyta</taxon>
        <taxon>Spermatophyta</taxon>
        <taxon>Magnoliopsida</taxon>
        <taxon>eudicotyledons</taxon>
        <taxon>Gunneridae</taxon>
        <taxon>Pentapetalae</taxon>
        <taxon>rosids</taxon>
        <taxon>fabids</taxon>
        <taxon>Malpighiales</taxon>
        <taxon>Passifloraceae</taxon>
        <taxon>Turnera</taxon>
    </lineage>
</organism>
<feature type="region of interest" description="Disordered" evidence="1">
    <location>
        <begin position="1"/>
        <end position="43"/>
    </location>
</feature>
<name>A0A9Q0EZ90_9ROSI</name>
<evidence type="ECO:0000313" key="3">
    <source>
        <dbReference type="Proteomes" id="UP001141552"/>
    </source>
</evidence>
<protein>
    <submittedName>
        <fullName evidence="2">Uncharacterized protein</fullName>
    </submittedName>
</protein>
<feature type="compositionally biased region" description="Basic and acidic residues" evidence="1">
    <location>
        <begin position="1"/>
        <end position="18"/>
    </location>
</feature>
<reference evidence="2" key="2">
    <citation type="journal article" date="2023" name="Plants (Basel)">
        <title>Annotation of the Turnera subulata (Passifloraceae) Draft Genome Reveals the S-Locus Evolved after the Divergence of Turneroideae from Passifloroideae in a Stepwise Manner.</title>
        <authorList>
            <person name="Henning P.M."/>
            <person name="Roalson E.H."/>
            <person name="Mir W."/>
            <person name="McCubbin A.G."/>
            <person name="Shore J.S."/>
        </authorList>
    </citation>
    <scope>NUCLEOTIDE SEQUENCE</scope>
    <source>
        <strain evidence="2">F60SS</strain>
    </source>
</reference>
<evidence type="ECO:0000313" key="2">
    <source>
        <dbReference type="EMBL" id="KAJ4821787.1"/>
    </source>
</evidence>
<evidence type="ECO:0000256" key="1">
    <source>
        <dbReference type="SAM" id="MobiDB-lite"/>
    </source>
</evidence>
<dbReference type="Pfam" id="PF14966">
    <property type="entry name" value="DNA_repr_REX1B"/>
    <property type="match status" value="1"/>
</dbReference>
<proteinExistence type="predicted"/>